<evidence type="ECO:0000313" key="4">
    <source>
        <dbReference type="Proteomes" id="UP000034444"/>
    </source>
</evidence>
<dbReference type="GO" id="GO:0016020">
    <property type="term" value="C:membrane"/>
    <property type="evidence" value="ECO:0007669"/>
    <property type="project" value="InterPro"/>
</dbReference>
<accession>A0A7U4RPZ1</accession>
<evidence type="ECO:0000256" key="2">
    <source>
        <dbReference type="ARBA" id="ARBA00022679"/>
    </source>
</evidence>
<dbReference type="GO" id="GO:0008107">
    <property type="term" value="F:galactoside 2-alpha-L-fucosyltransferase activity"/>
    <property type="evidence" value="ECO:0007669"/>
    <property type="project" value="InterPro"/>
</dbReference>
<dbReference type="PANTHER" id="PTHR11927">
    <property type="entry name" value="GALACTOSIDE 2-L-FUCOSYLTRANSFERASE"/>
    <property type="match status" value="1"/>
</dbReference>
<evidence type="ECO:0000313" key="3">
    <source>
        <dbReference type="EMBL" id="AKF24141.1"/>
    </source>
</evidence>
<keyword evidence="2" id="KW-0808">Transferase</keyword>
<evidence type="ECO:0008006" key="5">
    <source>
        <dbReference type="Google" id="ProtNLM"/>
    </source>
</evidence>
<gene>
    <name evidence="3" type="ORF">YH65_01015</name>
</gene>
<dbReference type="Gene3D" id="3.40.50.11350">
    <property type="match status" value="1"/>
</dbReference>
<reference evidence="3 4" key="1">
    <citation type="submission" date="2015-04" db="EMBL/GenBank/DDBJ databases">
        <title>Complete genome sequence of Sulfurovum lithotrophicum ATCC BAA-797T.</title>
        <authorList>
            <person name="Ahn J."/>
            <person name="Park G."/>
            <person name="Jeon W."/>
            <person name="Jang Y."/>
            <person name="Jang M."/>
            <person name="Lee H."/>
            <person name="Lee H."/>
        </authorList>
    </citation>
    <scope>NUCLEOTIDE SEQUENCE [LARGE SCALE GENOMIC DNA]</scope>
    <source>
        <strain evidence="4">ATCC BAA-797 / 42BKT</strain>
    </source>
</reference>
<organism evidence="3 4">
    <name type="scientific">Sulfurovum lithotrophicum</name>
    <dbReference type="NCBI Taxonomy" id="206403"/>
    <lineage>
        <taxon>Bacteria</taxon>
        <taxon>Pseudomonadati</taxon>
        <taxon>Campylobacterota</taxon>
        <taxon>Epsilonproteobacteria</taxon>
        <taxon>Campylobacterales</taxon>
        <taxon>Sulfurovaceae</taxon>
        <taxon>Sulfurovum</taxon>
    </lineage>
</organism>
<keyword evidence="1" id="KW-0328">Glycosyltransferase</keyword>
<dbReference type="Proteomes" id="UP000034444">
    <property type="component" value="Chromosome"/>
</dbReference>
<reference evidence="4" key="2">
    <citation type="journal article" date="2017" name="Stand. Genomic Sci.">
        <title>Complete genome sequence of the sulfur-oxidizing chemolithoautotrophic Sulfurovum lithotrophicum 42BKTT.</title>
        <authorList>
            <person name="Jeon W."/>
            <person name="Priscilla L."/>
            <person name="Park G."/>
            <person name="Lee H."/>
            <person name="Lee N."/>
            <person name="Lee D."/>
            <person name="Kwon H."/>
            <person name="Ahn I."/>
            <person name="Lee C."/>
            <person name="Lee H."/>
            <person name="Ahn J."/>
        </authorList>
    </citation>
    <scope>NUCLEOTIDE SEQUENCE [LARGE SCALE GENOMIC DNA]</scope>
    <source>
        <strain evidence="4">ATCC BAA-797 / 42BKT</strain>
    </source>
</reference>
<dbReference type="PANTHER" id="PTHR11927:SF9">
    <property type="entry name" value="L-FUCOSYLTRANSFERASE"/>
    <property type="match status" value="1"/>
</dbReference>
<evidence type="ECO:0000256" key="1">
    <source>
        <dbReference type="ARBA" id="ARBA00022676"/>
    </source>
</evidence>
<name>A0A7U4RPZ1_9BACT</name>
<dbReference type="KEGG" id="slh:YH65_01015"/>
<dbReference type="EMBL" id="CP011308">
    <property type="protein sequence ID" value="AKF24141.1"/>
    <property type="molecule type" value="Genomic_DNA"/>
</dbReference>
<dbReference type="RefSeq" id="WP_046550247.1">
    <property type="nucleotide sequence ID" value="NZ_CP011308.1"/>
</dbReference>
<sequence>MIIINILGGLGNQMFQYAFAYSMAHKTDAVVKLDIEDFSNYDLREYELSLYNISLDLADIDEIDKLKYEQETLFKKVARKLQRTSRPLSSYYYKESGFSYDSHVYELKDNVYFQGYWQSEKYFLDYRDALLKEFLLKDGLHQESRAYEKKINQSVSVSLHIRRGDYVSNAHTNSVHGTCSLEYYKGAVRYLQSNSHPTHFFIFSDDLDWAKENLNFIENITFVSLDKDTPDHEEMYLMSQCKHNIIANSSFSWWGAWLNQNEDKIVVAPKKWFNDTTINTNDLVPKEWIRL</sequence>
<keyword evidence="4" id="KW-1185">Reference proteome</keyword>
<dbReference type="Pfam" id="PF01531">
    <property type="entry name" value="Glyco_transf_11"/>
    <property type="match status" value="1"/>
</dbReference>
<dbReference type="AlphaFoldDB" id="A0A7U4RPZ1"/>
<dbReference type="GO" id="GO:0005975">
    <property type="term" value="P:carbohydrate metabolic process"/>
    <property type="evidence" value="ECO:0007669"/>
    <property type="project" value="InterPro"/>
</dbReference>
<dbReference type="InterPro" id="IPR002516">
    <property type="entry name" value="Glyco_trans_11"/>
</dbReference>
<proteinExistence type="predicted"/>
<dbReference type="CDD" id="cd11301">
    <property type="entry name" value="Fut1_Fut2_like"/>
    <property type="match status" value="1"/>
</dbReference>
<protein>
    <recommendedName>
        <fullName evidence="5">Alpha-1,2-fucosyltransferase</fullName>
    </recommendedName>
</protein>